<dbReference type="EMBL" id="LN714484">
    <property type="protein sequence ID" value="CEL68447.1"/>
    <property type="molecule type" value="Genomic_DNA"/>
</dbReference>
<name>F0VC05_NEOCL</name>
<feature type="compositionally biased region" description="Pro residues" evidence="1">
    <location>
        <begin position="483"/>
        <end position="496"/>
    </location>
</feature>
<feature type="region of interest" description="Disordered" evidence="1">
    <location>
        <begin position="466"/>
        <end position="502"/>
    </location>
</feature>
<evidence type="ECO:0000256" key="1">
    <source>
        <dbReference type="SAM" id="MobiDB-lite"/>
    </source>
</evidence>
<accession>F0VC05</accession>
<evidence type="ECO:0000313" key="2">
    <source>
        <dbReference type="EMBL" id="CBZ51139.1"/>
    </source>
</evidence>
<dbReference type="OMA" id="EACLEMC"/>
<dbReference type="VEuPathDB" id="ToxoDB:NCLIV_042140"/>
<feature type="region of interest" description="Disordered" evidence="1">
    <location>
        <begin position="1"/>
        <end position="21"/>
    </location>
</feature>
<dbReference type="GeneID" id="13440125"/>
<proteinExistence type="predicted"/>
<dbReference type="Proteomes" id="UP000007494">
    <property type="component" value="Chromosome IX"/>
</dbReference>
<reference evidence="2" key="1">
    <citation type="submission" date="2011-02" db="EMBL/GenBank/DDBJ databases">
        <authorList>
            <person name="Aslett M."/>
        </authorList>
    </citation>
    <scope>NUCLEOTIDE SEQUENCE</scope>
    <source>
        <strain evidence="2">Liverpool</strain>
    </source>
</reference>
<dbReference type="RefSeq" id="XP_003881172.1">
    <property type="nucleotide sequence ID" value="XM_003881123.1"/>
</dbReference>
<reference evidence="2" key="2">
    <citation type="submission" date="2011-03" db="EMBL/GenBank/DDBJ databases">
        <title>Comparative genomics and transcriptomics of Neospora caninum and Toxoplasma gondii.</title>
        <authorList>
            <person name="Reid A.J."/>
            <person name="Sohal A."/>
            <person name="Harris D."/>
            <person name="Quail M."/>
            <person name="Sanders M."/>
            <person name="Berriman M."/>
            <person name="Wastling J.M."/>
            <person name="Pain A."/>
        </authorList>
    </citation>
    <scope>NUCLEOTIDE SEQUENCE</scope>
    <source>
        <strain evidence="2">Liverpool</strain>
    </source>
</reference>
<organism evidence="2 4">
    <name type="scientific">Neospora caninum (strain Liverpool)</name>
    <dbReference type="NCBI Taxonomy" id="572307"/>
    <lineage>
        <taxon>Eukaryota</taxon>
        <taxon>Sar</taxon>
        <taxon>Alveolata</taxon>
        <taxon>Apicomplexa</taxon>
        <taxon>Conoidasida</taxon>
        <taxon>Coccidia</taxon>
        <taxon>Eucoccidiorida</taxon>
        <taxon>Eimeriorina</taxon>
        <taxon>Sarcocystidae</taxon>
        <taxon>Neospora</taxon>
    </lineage>
</organism>
<dbReference type="PANTHER" id="PTHR38899:SF1">
    <property type="entry name" value="PROTEIN KINASE"/>
    <property type="match status" value="1"/>
</dbReference>
<evidence type="ECO:0000313" key="3">
    <source>
        <dbReference type="EMBL" id="CEL68447.1"/>
    </source>
</evidence>
<feature type="region of interest" description="Disordered" evidence="1">
    <location>
        <begin position="160"/>
        <end position="212"/>
    </location>
</feature>
<keyword evidence="4" id="KW-1185">Reference proteome</keyword>
<dbReference type="OrthoDB" id="166018at2759"/>
<protein>
    <submittedName>
        <fullName evidence="2">Uncharacterized protein</fullName>
    </submittedName>
</protein>
<feature type="compositionally biased region" description="Pro residues" evidence="1">
    <location>
        <begin position="11"/>
        <end position="21"/>
    </location>
</feature>
<reference evidence="3" key="4">
    <citation type="journal article" date="2015" name="PLoS ONE">
        <title>Comprehensive Evaluation of Toxoplasma gondii VEG and Neospora caninum LIV Genomes with Tachyzoite Stage Transcriptome and Proteome Defines Novel Transcript Features.</title>
        <authorList>
            <person name="Ramaprasad A."/>
            <person name="Mourier T."/>
            <person name="Naeem R."/>
            <person name="Malas T.B."/>
            <person name="Moussa E."/>
            <person name="Panigrahi A."/>
            <person name="Vermont S.J."/>
            <person name="Otto T.D."/>
            <person name="Wastling J."/>
            <person name="Pain A."/>
        </authorList>
    </citation>
    <scope>NUCLEOTIDE SEQUENCE</scope>
    <source>
        <strain evidence="3">Liverpool</strain>
    </source>
</reference>
<dbReference type="InParanoid" id="F0VC05"/>
<dbReference type="eggNOG" id="ENOG502S8H2">
    <property type="taxonomic scope" value="Eukaryota"/>
</dbReference>
<dbReference type="AlphaFoldDB" id="F0VC05"/>
<dbReference type="PANTHER" id="PTHR38899">
    <property type="entry name" value="DOMAIN OOKINETE PROTEIN, PUTATIVE-RELATED"/>
    <property type="match status" value="1"/>
</dbReference>
<gene>
    <name evidence="3" type="ORF">BN1204_042140</name>
    <name evidence="2" type="ORF">NCLIV_042140</name>
</gene>
<reference evidence="4" key="3">
    <citation type="journal article" date="2012" name="PLoS Pathog.">
        <title>Comparative genomics of the apicomplexan parasites Toxoplasma gondii and Neospora caninum: Coccidia differing in host range and transmission strategy.</title>
        <authorList>
            <person name="Reid A.J."/>
            <person name="Vermont S.J."/>
            <person name="Cotton J.A."/>
            <person name="Harris D."/>
            <person name="Hill-Cawthorne G.A."/>
            <person name="Konen-Waisman S."/>
            <person name="Latham S.M."/>
            <person name="Mourier T."/>
            <person name="Norton R."/>
            <person name="Quail M.A."/>
            <person name="Sanders M."/>
            <person name="Shanmugam D."/>
            <person name="Sohal A."/>
            <person name="Wasmuth J.D."/>
            <person name="Brunk B."/>
            <person name="Grigg M.E."/>
            <person name="Howard J.C."/>
            <person name="Parkinson J."/>
            <person name="Roos D.S."/>
            <person name="Trees A.J."/>
            <person name="Berriman M."/>
            <person name="Pain A."/>
            <person name="Wastling J.M."/>
        </authorList>
    </citation>
    <scope>NUCLEOTIDE SEQUENCE [LARGE SCALE GENOMIC DNA]</scope>
    <source>
        <strain evidence="4">Liverpool</strain>
    </source>
</reference>
<dbReference type="EMBL" id="FR823385">
    <property type="protein sequence ID" value="CBZ51139.1"/>
    <property type="molecule type" value="Genomic_DNA"/>
</dbReference>
<evidence type="ECO:0000313" key="4">
    <source>
        <dbReference type="Proteomes" id="UP000007494"/>
    </source>
</evidence>
<sequence length="621" mass="65502">MEARTSGKAPPTGPDAIPFPPAAQGRCSVLPGAGQRTHLPSQAASAFVQAAVSVDQPRGSKQMVAQCLTQSTHLREMASHLGGGRVACSFNQMVDQQFTSTCTSTCSTSVAFPHPTSSTSLRALTDCTEKPLPGAPQLYPQSQQGKTVQQLERLIRTCANTQKGPVPTGATAPVSGTGLPTPTLPSGGVPGARQGEDALPSEASDSHFAESDIKSRAMLKAKTSMPSETVARPSPDLACGSLQASAPVPALPTPPENTLIILDYDDTLLPTNWAAVQNRVGLNDPVPPELLPPLAELSELAIQTINTCLSRAMVVIVTNASVEWVNRSGEKFIPQVLRHIQTQGIEIISARDRLQSTGMPQRQWKIQVFEEMINDVFGDRMRDGTECTIISIGDGEGEREACLEMCRNLGVNEWLFKSLKLLAQPTCNQLISEHILIQQAFPEILKVPQSLDMAILDYKNCGSEPAPQPTVAQPVANGSMQPAAPPSNPNASPPTFPSFSRSATTLGNLQRKPSMYTGAGAGPTDRGAVASLNAGHAGAEKARSGAWNGSSATSLFPKTAVSGGKAESSANTDAFVDLISDQLKSQHEPAAAGIPGAVLPRRKSSFATAGGYTEKTNILRR</sequence>